<comment type="caution">
    <text evidence="1">The sequence shown here is derived from an EMBL/GenBank/DDBJ whole genome shotgun (WGS) entry which is preliminary data.</text>
</comment>
<gene>
    <name evidence="1" type="ORF">ONT05_10845</name>
</gene>
<dbReference type="AlphaFoldDB" id="A0AAW5TZJ1"/>
<evidence type="ECO:0000313" key="1">
    <source>
        <dbReference type="EMBL" id="MCW4094037.1"/>
    </source>
</evidence>
<dbReference type="SUPFAM" id="SSF56752">
    <property type="entry name" value="D-aminoacid aminotransferase-like PLP-dependent enzymes"/>
    <property type="match status" value="1"/>
</dbReference>
<sequence>MKQQFVETIKIKNGKALALPYHQARMERTIRRFFPSFPSLASEEIKLSSLISPNEEMHLYKARVVYGAQGVEAIEYAPYKMKEIHSLKVVEDNNIDYTYKSTDRSALNALVAQKDDCDEIIIVKNGLITDTSFTNLALFDGNRWLTPKHPLLLGTKRAQLLEAGIIQEADLTLEDLRKAEKVSLFNAMIDFGEREVTEIFLPDSIE</sequence>
<proteinExistence type="predicted"/>
<dbReference type="InterPro" id="IPR043132">
    <property type="entry name" value="BCAT-like_C"/>
</dbReference>
<accession>A0AAW5TZJ1</accession>
<dbReference type="InterPro" id="IPR036038">
    <property type="entry name" value="Aminotransferase-like"/>
</dbReference>
<dbReference type="Gene3D" id="3.30.470.10">
    <property type="match status" value="1"/>
</dbReference>
<dbReference type="RefSeq" id="WP_264960275.1">
    <property type="nucleotide sequence ID" value="NZ_JAPDUQ010000004.1"/>
</dbReference>
<name>A0AAW5TZJ1_9BACT</name>
<keyword evidence="1" id="KW-0032">Aminotransferase</keyword>
<dbReference type="Proteomes" id="UP001209074">
    <property type="component" value="Unassembled WGS sequence"/>
</dbReference>
<dbReference type="Pfam" id="PF01063">
    <property type="entry name" value="Aminotran_4"/>
    <property type="match status" value="1"/>
</dbReference>
<dbReference type="InterPro" id="IPR043131">
    <property type="entry name" value="BCAT-like_N"/>
</dbReference>
<dbReference type="Gene3D" id="3.20.10.10">
    <property type="entry name" value="D-amino Acid Aminotransferase, subunit A, domain 2"/>
    <property type="match status" value="1"/>
</dbReference>
<dbReference type="GO" id="GO:0008483">
    <property type="term" value="F:transaminase activity"/>
    <property type="evidence" value="ECO:0007669"/>
    <property type="project" value="UniProtKB-KW"/>
</dbReference>
<dbReference type="EMBL" id="JAPDUS010000019">
    <property type="protein sequence ID" value="MCW4094037.1"/>
    <property type="molecule type" value="Genomic_DNA"/>
</dbReference>
<evidence type="ECO:0000313" key="2">
    <source>
        <dbReference type="Proteomes" id="UP001209074"/>
    </source>
</evidence>
<dbReference type="InterPro" id="IPR001544">
    <property type="entry name" value="Aminotrans_IV"/>
</dbReference>
<organism evidence="1 2">
    <name type="scientific">Segatella copri</name>
    <dbReference type="NCBI Taxonomy" id="165179"/>
    <lineage>
        <taxon>Bacteria</taxon>
        <taxon>Pseudomonadati</taxon>
        <taxon>Bacteroidota</taxon>
        <taxon>Bacteroidia</taxon>
        <taxon>Bacteroidales</taxon>
        <taxon>Prevotellaceae</taxon>
        <taxon>Segatella</taxon>
    </lineage>
</organism>
<reference evidence="1" key="1">
    <citation type="submission" date="2022-11" db="EMBL/GenBank/DDBJ databases">
        <title>Genomic repertoires linked with pathogenic potency of arthritogenic Prevotella copri isolated from the gut of rheumatoid arthritis patients.</title>
        <authorList>
            <person name="Nii T."/>
            <person name="Maeda Y."/>
            <person name="Motooka D."/>
            <person name="Naito M."/>
            <person name="Matsumoto Y."/>
            <person name="Ogawa T."/>
            <person name="Oguro-Igashira E."/>
            <person name="Kishikawa T."/>
            <person name="Yamashita M."/>
            <person name="Koizumi S."/>
            <person name="Kurakawa T."/>
            <person name="Okumura R."/>
            <person name="Kayama H."/>
            <person name="Murakami M."/>
            <person name="Sakaguchi T."/>
            <person name="Das B."/>
            <person name="Nakamura S."/>
            <person name="Okada Y."/>
            <person name="Kumanogoh A."/>
            <person name="Takeda K."/>
        </authorList>
    </citation>
    <scope>NUCLEOTIDE SEQUENCE</scope>
    <source>
        <strain evidence="1">N016-13</strain>
    </source>
</reference>
<keyword evidence="1" id="KW-0808">Transferase</keyword>
<protein>
    <submittedName>
        <fullName evidence="1">Aminotransferase class IV family protein</fullName>
    </submittedName>
</protein>